<keyword evidence="3 8" id="KW-0813">Transport</keyword>
<feature type="transmembrane region" description="Helical" evidence="8">
    <location>
        <begin position="280"/>
        <end position="303"/>
    </location>
</feature>
<keyword evidence="6 8" id="KW-0406">Ion transport</keyword>
<evidence type="ECO:0000256" key="7">
    <source>
        <dbReference type="ARBA" id="ARBA00023136"/>
    </source>
</evidence>
<gene>
    <name evidence="10" type="ORF">OC846_004532</name>
</gene>
<dbReference type="NCBIfam" id="TIGR00820">
    <property type="entry name" value="zip"/>
    <property type="match status" value="1"/>
</dbReference>
<dbReference type="InterPro" id="IPR004698">
    <property type="entry name" value="Zn/Fe_permease_fun/pln"/>
</dbReference>
<accession>A0AAN6JQB0</accession>
<evidence type="ECO:0000256" key="3">
    <source>
        <dbReference type="ARBA" id="ARBA00022448"/>
    </source>
</evidence>
<dbReference type="PANTHER" id="PTHR11040:SF32">
    <property type="entry name" value="ZINC-REGULATED TRANSPORTER 1"/>
    <property type="match status" value="1"/>
</dbReference>
<evidence type="ECO:0000256" key="8">
    <source>
        <dbReference type="RuleBase" id="RU362088"/>
    </source>
</evidence>
<protein>
    <recommendedName>
        <fullName evidence="12">ZIP zinc/iron transport family</fullName>
    </recommendedName>
</protein>
<dbReference type="PANTHER" id="PTHR11040">
    <property type="entry name" value="ZINC/IRON TRANSPORTER"/>
    <property type="match status" value="1"/>
</dbReference>
<name>A0AAN6JQB0_9BASI</name>
<evidence type="ECO:0000256" key="9">
    <source>
        <dbReference type="SAM" id="MobiDB-lite"/>
    </source>
</evidence>
<feature type="transmembrane region" description="Helical" evidence="8">
    <location>
        <begin position="248"/>
        <end position="268"/>
    </location>
</feature>
<evidence type="ECO:0008006" key="12">
    <source>
        <dbReference type="Google" id="ProtNLM"/>
    </source>
</evidence>
<dbReference type="InterPro" id="IPR003689">
    <property type="entry name" value="ZIP"/>
</dbReference>
<feature type="transmembrane region" description="Helical" evidence="8">
    <location>
        <begin position="104"/>
        <end position="124"/>
    </location>
</feature>
<feature type="transmembrane region" description="Helical" evidence="8">
    <location>
        <begin position="62"/>
        <end position="84"/>
    </location>
</feature>
<dbReference type="Proteomes" id="UP001176517">
    <property type="component" value="Unassembled WGS sequence"/>
</dbReference>
<sequence length="377" mass="40194">MSSAEGSSANAVELDKCQREEFTGSLGLRVGALFIIWVSSTCVTLFPIATKRIPRLAVPTRVFDFAKYFGSGVIIATAFIHLLAPGAEELGSPCLSESFLSYDFAYAFAMISMFFTFLVELLAFRIGSARAASLAYDPHTGEHHHHHANEHNAVLPPPPAAIEAPSRPAAATKTSSNIDDESSSSNQDVLVPAQKTSEQVFDEEVVGHHQHVSSAVAAQQILGVAILEFGVVFHSIIIGITLGTTSEFTTLFIVIIFHQMFEGLGLGARLAFLPLAPNSIIPFVGGILYGLVTPIGLAIGLAVRSTYNGNSATANYVTGTFDSVSAGILLYTGLVELLAHEFIFNQKMKEAPLGYVLLCIAEMFAGAGIMALLGKWA</sequence>
<feature type="region of interest" description="Disordered" evidence="9">
    <location>
        <begin position="139"/>
        <end position="189"/>
    </location>
</feature>
<evidence type="ECO:0000256" key="5">
    <source>
        <dbReference type="ARBA" id="ARBA00022989"/>
    </source>
</evidence>
<comment type="caution">
    <text evidence="10">The sequence shown here is derived from an EMBL/GenBank/DDBJ whole genome shotgun (WGS) entry which is preliminary data.</text>
</comment>
<feature type="transmembrane region" description="Helical" evidence="8">
    <location>
        <begin position="221"/>
        <end position="242"/>
    </location>
</feature>
<comment type="subcellular location">
    <subcellularLocation>
        <location evidence="1 8">Membrane</location>
        <topology evidence="1 8">Multi-pass membrane protein</topology>
    </subcellularLocation>
</comment>
<organism evidence="10 11">
    <name type="scientific">Tilletia horrida</name>
    <dbReference type="NCBI Taxonomy" id="155126"/>
    <lineage>
        <taxon>Eukaryota</taxon>
        <taxon>Fungi</taxon>
        <taxon>Dikarya</taxon>
        <taxon>Basidiomycota</taxon>
        <taxon>Ustilaginomycotina</taxon>
        <taxon>Exobasidiomycetes</taxon>
        <taxon>Tilletiales</taxon>
        <taxon>Tilletiaceae</taxon>
        <taxon>Tilletia</taxon>
    </lineage>
</organism>
<feature type="transmembrane region" description="Helical" evidence="8">
    <location>
        <begin position="30"/>
        <end position="50"/>
    </location>
</feature>
<comment type="similarity">
    <text evidence="2 8">Belongs to the ZIP transporter (TC 2.A.5) family.</text>
</comment>
<evidence type="ECO:0000313" key="11">
    <source>
        <dbReference type="Proteomes" id="UP001176517"/>
    </source>
</evidence>
<keyword evidence="11" id="KW-1185">Reference proteome</keyword>
<keyword evidence="7 8" id="KW-0472">Membrane</keyword>
<proteinExistence type="inferred from homology"/>
<evidence type="ECO:0000256" key="6">
    <source>
        <dbReference type="ARBA" id="ARBA00023065"/>
    </source>
</evidence>
<keyword evidence="4 8" id="KW-0812">Transmembrane</keyword>
<evidence type="ECO:0000256" key="4">
    <source>
        <dbReference type="ARBA" id="ARBA00022692"/>
    </source>
</evidence>
<dbReference type="GO" id="GO:0005385">
    <property type="term" value="F:zinc ion transmembrane transporter activity"/>
    <property type="evidence" value="ECO:0007669"/>
    <property type="project" value="InterPro"/>
</dbReference>
<evidence type="ECO:0000256" key="2">
    <source>
        <dbReference type="ARBA" id="ARBA00006939"/>
    </source>
</evidence>
<evidence type="ECO:0000256" key="1">
    <source>
        <dbReference type="ARBA" id="ARBA00004141"/>
    </source>
</evidence>
<feature type="compositionally biased region" description="Low complexity" evidence="9">
    <location>
        <begin position="161"/>
        <end position="177"/>
    </location>
</feature>
<dbReference type="Pfam" id="PF02535">
    <property type="entry name" value="Zip"/>
    <property type="match status" value="1"/>
</dbReference>
<dbReference type="EMBL" id="JAPDMZ010000139">
    <property type="protein sequence ID" value="KAK0548283.1"/>
    <property type="molecule type" value="Genomic_DNA"/>
</dbReference>
<evidence type="ECO:0000313" key="10">
    <source>
        <dbReference type="EMBL" id="KAK0548283.1"/>
    </source>
</evidence>
<dbReference type="AlphaFoldDB" id="A0AAN6JQB0"/>
<dbReference type="GO" id="GO:0005886">
    <property type="term" value="C:plasma membrane"/>
    <property type="evidence" value="ECO:0007669"/>
    <property type="project" value="TreeGrafter"/>
</dbReference>
<keyword evidence="5 8" id="KW-1133">Transmembrane helix</keyword>
<feature type="transmembrane region" description="Helical" evidence="8">
    <location>
        <begin position="323"/>
        <end position="343"/>
    </location>
</feature>
<feature type="transmembrane region" description="Helical" evidence="8">
    <location>
        <begin position="355"/>
        <end position="374"/>
    </location>
</feature>
<reference evidence="10" key="1">
    <citation type="journal article" date="2023" name="PhytoFront">
        <title>Draft Genome Resources of Seven Strains of Tilletia horrida, Causal Agent of Kernel Smut of Rice.</title>
        <authorList>
            <person name="Khanal S."/>
            <person name="Antony Babu S."/>
            <person name="Zhou X.G."/>
        </authorList>
    </citation>
    <scope>NUCLEOTIDE SEQUENCE</scope>
    <source>
        <strain evidence="10">TX6</strain>
    </source>
</reference>